<sequence length="267" mass="29973">MASMPQQPLGLAQHENTNINPYRPSSTYIPPHPFNFSQYNNDDILSDQNLLGPKQPLLFNVAQQHILLEFNPRPLAYAPLQPELPWLPDGGAPQQQSQEELLLGGFHAQGPPGSNSDEANGNISGEERPDEEQLDEDQSDEELFQDSHLESPKREEPHPLGMPQQPAAIQNAHLRMCNMPGCDQPTMTQTRRSYRCRDHLDNPPPRSWETALNEAVAAGHGYCTGCNRLRPRRAPGRNCWECLCKNRRQRFGVCGGCPASWCPNRVV</sequence>
<reference evidence="2 3" key="1">
    <citation type="submission" date="2017-07" db="EMBL/GenBank/DDBJ databases">
        <title>Genome sequence of the Sordaria macrospora wild type strain R19027.</title>
        <authorList>
            <person name="Nowrousian M."/>
            <person name="Teichert I."/>
            <person name="Kueck U."/>
        </authorList>
    </citation>
    <scope>NUCLEOTIDE SEQUENCE [LARGE SCALE GENOMIC DNA]</scope>
    <source>
        <strain evidence="2 3">R19027</strain>
        <tissue evidence="2">Mycelium</tissue>
    </source>
</reference>
<gene>
    <name evidence="2" type="ORF">SMACR_09452</name>
</gene>
<dbReference type="AlphaFoldDB" id="A0A8S8ZG70"/>
<evidence type="ECO:0000256" key="1">
    <source>
        <dbReference type="SAM" id="MobiDB-lite"/>
    </source>
</evidence>
<feature type="compositionally biased region" description="Polar residues" evidence="1">
    <location>
        <begin position="112"/>
        <end position="123"/>
    </location>
</feature>
<feature type="compositionally biased region" description="Acidic residues" evidence="1">
    <location>
        <begin position="128"/>
        <end position="144"/>
    </location>
</feature>
<name>A0A8S8ZG70_SORMA</name>
<accession>A0A8S8ZG70</accession>
<dbReference type="Proteomes" id="UP000433876">
    <property type="component" value="Unassembled WGS sequence"/>
</dbReference>
<organism evidence="2 3">
    <name type="scientific">Sordaria macrospora</name>
    <dbReference type="NCBI Taxonomy" id="5147"/>
    <lineage>
        <taxon>Eukaryota</taxon>
        <taxon>Fungi</taxon>
        <taxon>Dikarya</taxon>
        <taxon>Ascomycota</taxon>
        <taxon>Pezizomycotina</taxon>
        <taxon>Sordariomycetes</taxon>
        <taxon>Sordariomycetidae</taxon>
        <taxon>Sordariales</taxon>
        <taxon>Sordariaceae</taxon>
        <taxon>Sordaria</taxon>
    </lineage>
</organism>
<feature type="compositionally biased region" description="Basic and acidic residues" evidence="1">
    <location>
        <begin position="145"/>
        <end position="158"/>
    </location>
</feature>
<feature type="region of interest" description="Disordered" evidence="1">
    <location>
        <begin position="105"/>
        <end position="164"/>
    </location>
</feature>
<proteinExistence type="predicted"/>
<protein>
    <submittedName>
        <fullName evidence="2">Uncharacterized protein</fullName>
    </submittedName>
</protein>
<evidence type="ECO:0000313" key="3">
    <source>
        <dbReference type="Proteomes" id="UP000433876"/>
    </source>
</evidence>
<evidence type="ECO:0000313" key="2">
    <source>
        <dbReference type="EMBL" id="KAA8624293.1"/>
    </source>
</evidence>
<comment type="caution">
    <text evidence="2">The sequence shown here is derived from an EMBL/GenBank/DDBJ whole genome shotgun (WGS) entry which is preliminary data.</text>
</comment>
<dbReference type="VEuPathDB" id="FungiDB:SMAC_09452"/>
<dbReference type="EMBL" id="NMPR01000238">
    <property type="protein sequence ID" value="KAA8624293.1"/>
    <property type="molecule type" value="Genomic_DNA"/>
</dbReference>